<dbReference type="FunFam" id="1.20.1740.10:FF:000001">
    <property type="entry name" value="Amino acid permease"/>
    <property type="match status" value="1"/>
</dbReference>
<reference evidence="12 13" key="1">
    <citation type="submission" date="2019-07" db="EMBL/GenBank/DDBJ databases">
        <title>Analysis of the biochemical properties, biological activity and biotechnological potential of siderophores and biosurfactants produced by Antarctic psychrotolerant bacteria.</title>
        <authorList>
            <person name="Styczynski M."/>
            <person name="Krucon T."/>
            <person name="Decewicz P."/>
            <person name="Dziewit L."/>
        </authorList>
    </citation>
    <scope>NUCLEOTIDE SEQUENCE [LARGE SCALE GENOMIC DNA]</scope>
    <source>
        <strain evidence="12 13">ANT_H27</strain>
    </source>
</reference>
<dbReference type="GO" id="GO:0055085">
    <property type="term" value="P:transmembrane transport"/>
    <property type="evidence" value="ECO:0007669"/>
    <property type="project" value="InterPro"/>
</dbReference>
<evidence type="ECO:0000256" key="9">
    <source>
        <dbReference type="ARBA" id="ARBA00023136"/>
    </source>
</evidence>
<feature type="transmembrane region" description="Helical" evidence="10">
    <location>
        <begin position="247"/>
        <end position="271"/>
    </location>
</feature>
<feature type="transmembrane region" description="Helical" evidence="10">
    <location>
        <begin position="405"/>
        <end position="427"/>
    </location>
</feature>
<keyword evidence="8 10" id="KW-1133">Transmembrane helix</keyword>
<evidence type="ECO:0000259" key="11">
    <source>
        <dbReference type="Pfam" id="PF00324"/>
    </source>
</evidence>
<dbReference type="Gene3D" id="1.20.1740.10">
    <property type="entry name" value="Amino acid/polyamine transporter I"/>
    <property type="match status" value="1"/>
</dbReference>
<evidence type="ECO:0000256" key="3">
    <source>
        <dbReference type="ARBA" id="ARBA00022448"/>
    </source>
</evidence>
<dbReference type="Proteomes" id="UP000323856">
    <property type="component" value="Unassembled WGS sequence"/>
</dbReference>
<gene>
    <name evidence="12" type="ORF">FQ154_08605</name>
</gene>
<feature type="transmembrane region" description="Helical" evidence="10">
    <location>
        <begin position="172"/>
        <end position="190"/>
    </location>
</feature>
<dbReference type="Pfam" id="PF00324">
    <property type="entry name" value="AA_permease"/>
    <property type="match status" value="1"/>
</dbReference>
<comment type="subcellular location">
    <subcellularLocation>
        <location evidence="1">Cell inner membrane</location>
        <topology evidence="1">Multi-pass membrane protein</topology>
    </subcellularLocation>
</comment>
<dbReference type="OrthoDB" id="5297508at2"/>
<sequence length="518" mass="55512">MQSPEWLCSLATKGHRVPGVIRATESSPIRASDLPLDTSPFPSKGFSVPQFAQALARGLNVRHVRFMALGSAIGTGLFYGSASAIQAAGPAVLLAYMIGGAAVFMVMRALGEMAVRHPVSGSFGQYASKYLGPFAGFITGWTFAFEMAIVAIADVTAFGIYMGFWFPDVPRWIWILAIIFIIAALNTMKVRVFGETEFWLSLIKVSAIIAMIAGGVLIVVFGFGLPAEANPGIATLLGAGGFFPNGFWGLLASFSIVMFAFGGIETIGITAGEAENPKSVVPKAINTVPVRILLFYVCTLGILMMIYPWNEIGTEGSPFVQIFDNLGIPAAAHILNAVVITAAISAINSDIFGAGRMMFGLAQQGHAPASFGKISRNGVPWMTVLVMGAVLLVGVWLNAVMPESLFLLIASIATFATVWVWLMILLSHIAMKRSIARENLPASEFPSPLWPVGSYLALAFMGFVIVLLGIMPGTRVALLVGVVWIGFLFIAYKVWVRGKGHERAELEDETGRDYVSID</sequence>
<keyword evidence="7" id="KW-0029">Amino-acid transport</keyword>
<name>A0A5B0EG38_9MICC</name>
<keyword evidence="4" id="KW-1003">Cell membrane</keyword>
<feature type="transmembrane region" description="Helical" evidence="10">
    <location>
        <begin position="66"/>
        <end position="85"/>
    </location>
</feature>
<keyword evidence="6 10" id="KW-0812">Transmembrane</keyword>
<dbReference type="EMBL" id="VOBL01000007">
    <property type="protein sequence ID" value="KAA0977352.1"/>
    <property type="molecule type" value="Genomic_DNA"/>
</dbReference>
<dbReference type="InterPro" id="IPR004841">
    <property type="entry name" value="AA-permease/SLC12A_dom"/>
</dbReference>
<protein>
    <submittedName>
        <fullName evidence="12">Amino acid permease</fullName>
    </submittedName>
</protein>
<evidence type="ECO:0000256" key="8">
    <source>
        <dbReference type="ARBA" id="ARBA00022989"/>
    </source>
</evidence>
<keyword evidence="5" id="KW-0997">Cell inner membrane</keyword>
<dbReference type="PANTHER" id="PTHR43495">
    <property type="entry name" value="GABA PERMEASE"/>
    <property type="match status" value="1"/>
</dbReference>
<dbReference type="GO" id="GO:0006865">
    <property type="term" value="P:amino acid transport"/>
    <property type="evidence" value="ECO:0007669"/>
    <property type="project" value="UniProtKB-KW"/>
</dbReference>
<evidence type="ECO:0000256" key="1">
    <source>
        <dbReference type="ARBA" id="ARBA00004429"/>
    </source>
</evidence>
<feature type="transmembrane region" description="Helical" evidence="10">
    <location>
        <begin position="202"/>
        <end position="227"/>
    </location>
</feature>
<dbReference type="GO" id="GO:0005886">
    <property type="term" value="C:plasma membrane"/>
    <property type="evidence" value="ECO:0007669"/>
    <property type="project" value="UniProtKB-SubCell"/>
</dbReference>
<feature type="transmembrane region" description="Helical" evidence="10">
    <location>
        <begin position="476"/>
        <end position="495"/>
    </location>
</feature>
<dbReference type="PROSITE" id="PS00218">
    <property type="entry name" value="AMINO_ACID_PERMEASE_1"/>
    <property type="match status" value="1"/>
</dbReference>
<dbReference type="AlphaFoldDB" id="A0A5B0EG38"/>
<feature type="domain" description="Amino acid permease/ SLC12A" evidence="11">
    <location>
        <begin position="63"/>
        <end position="498"/>
    </location>
</feature>
<feature type="transmembrane region" description="Helical" evidence="10">
    <location>
        <begin position="130"/>
        <end position="152"/>
    </location>
</feature>
<accession>A0A5B0EG38</accession>
<comment type="similarity">
    <text evidence="2">Belongs to the amino acid-polyamine-organocation (APC) superfamily. Amino acid transporter (AAT) (TC 2.A.3.1) family.</text>
</comment>
<feature type="transmembrane region" description="Helical" evidence="10">
    <location>
        <begin position="330"/>
        <end position="348"/>
    </location>
</feature>
<keyword evidence="9 10" id="KW-0472">Membrane</keyword>
<feature type="transmembrane region" description="Helical" evidence="10">
    <location>
        <begin position="379"/>
        <end position="399"/>
    </location>
</feature>
<comment type="caution">
    <text evidence="12">The sequence shown here is derived from an EMBL/GenBank/DDBJ whole genome shotgun (WGS) entry which is preliminary data.</text>
</comment>
<feature type="transmembrane region" description="Helical" evidence="10">
    <location>
        <begin position="292"/>
        <end position="310"/>
    </location>
</feature>
<keyword evidence="3" id="KW-0813">Transport</keyword>
<evidence type="ECO:0000256" key="6">
    <source>
        <dbReference type="ARBA" id="ARBA00022692"/>
    </source>
</evidence>
<dbReference type="PANTHER" id="PTHR43495:SF4">
    <property type="entry name" value="AROMATIC AMINO ACID TRANSPORT PROTEIN AROP"/>
    <property type="match status" value="1"/>
</dbReference>
<organism evidence="12 13">
    <name type="scientific">Paeniglutamicibacter gangotriensis</name>
    <dbReference type="NCBI Taxonomy" id="254787"/>
    <lineage>
        <taxon>Bacteria</taxon>
        <taxon>Bacillati</taxon>
        <taxon>Actinomycetota</taxon>
        <taxon>Actinomycetes</taxon>
        <taxon>Micrococcales</taxon>
        <taxon>Micrococcaceae</taxon>
        <taxon>Paeniglutamicibacter</taxon>
    </lineage>
</organism>
<feature type="transmembrane region" description="Helical" evidence="10">
    <location>
        <begin position="448"/>
        <end position="470"/>
    </location>
</feature>
<proteinExistence type="inferred from homology"/>
<evidence type="ECO:0000313" key="13">
    <source>
        <dbReference type="Proteomes" id="UP000323856"/>
    </source>
</evidence>
<dbReference type="PIRSF" id="PIRSF006060">
    <property type="entry name" value="AA_transporter"/>
    <property type="match status" value="1"/>
</dbReference>
<evidence type="ECO:0000256" key="2">
    <source>
        <dbReference type="ARBA" id="ARBA00008583"/>
    </source>
</evidence>
<evidence type="ECO:0000313" key="12">
    <source>
        <dbReference type="EMBL" id="KAA0977352.1"/>
    </source>
</evidence>
<evidence type="ECO:0000256" key="5">
    <source>
        <dbReference type="ARBA" id="ARBA00022519"/>
    </source>
</evidence>
<feature type="transmembrane region" description="Helical" evidence="10">
    <location>
        <begin position="91"/>
        <end position="110"/>
    </location>
</feature>
<dbReference type="InterPro" id="IPR004840">
    <property type="entry name" value="Amino_acid_permease_CS"/>
</dbReference>
<evidence type="ECO:0000256" key="10">
    <source>
        <dbReference type="SAM" id="Phobius"/>
    </source>
</evidence>
<evidence type="ECO:0000256" key="4">
    <source>
        <dbReference type="ARBA" id="ARBA00022475"/>
    </source>
</evidence>
<evidence type="ECO:0000256" key="7">
    <source>
        <dbReference type="ARBA" id="ARBA00022970"/>
    </source>
</evidence>